<organism evidence="2 3">
    <name type="scientific">Pristionchus entomophagus</name>
    <dbReference type="NCBI Taxonomy" id="358040"/>
    <lineage>
        <taxon>Eukaryota</taxon>
        <taxon>Metazoa</taxon>
        <taxon>Ecdysozoa</taxon>
        <taxon>Nematoda</taxon>
        <taxon>Chromadorea</taxon>
        <taxon>Rhabditida</taxon>
        <taxon>Rhabditina</taxon>
        <taxon>Diplogasteromorpha</taxon>
        <taxon>Diplogasteroidea</taxon>
        <taxon>Neodiplogasteridae</taxon>
        <taxon>Pristionchus</taxon>
    </lineage>
</organism>
<feature type="region of interest" description="Disordered" evidence="1">
    <location>
        <begin position="295"/>
        <end position="347"/>
    </location>
</feature>
<evidence type="ECO:0000313" key="3">
    <source>
        <dbReference type="Proteomes" id="UP001432027"/>
    </source>
</evidence>
<protein>
    <submittedName>
        <fullName evidence="2">Uncharacterized protein</fullName>
    </submittedName>
</protein>
<feature type="region of interest" description="Disordered" evidence="1">
    <location>
        <begin position="26"/>
        <end position="47"/>
    </location>
</feature>
<keyword evidence="3" id="KW-1185">Reference proteome</keyword>
<comment type="caution">
    <text evidence="2">The sequence shown here is derived from an EMBL/GenBank/DDBJ whole genome shotgun (WGS) entry which is preliminary data.</text>
</comment>
<reference evidence="2" key="1">
    <citation type="submission" date="2023-10" db="EMBL/GenBank/DDBJ databases">
        <title>Genome assembly of Pristionchus species.</title>
        <authorList>
            <person name="Yoshida K."/>
            <person name="Sommer R.J."/>
        </authorList>
    </citation>
    <scope>NUCLEOTIDE SEQUENCE</scope>
    <source>
        <strain evidence="2">RS0144</strain>
    </source>
</reference>
<dbReference type="EMBL" id="BTSX01000003">
    <property type="protein sequence ID" value="GMS89212.1"/>
    <property type="molecule type" value="Genomic_DNA"/>
</dbReference>
<accession>A0AAV5T2K3</accession>
<name>A0AAV5T2K3_9BILA</name>
<sequence>MEHVVRVVHRIARKFLKKRRNSIEGRWPNDSIQKRETSRPSMDDTTEIEKEVVPLTPAHARSLDILRVSTPAKTPGILVLEEFGQESEMEEKEKEDAVSQADDCIDYEEWNESAHDIHIDTSEEFVLSGGDESSSVFCDEEEMDIGEKRNENEYKDHTISNDFIIEDEYEEDDFYAMAVLQSSFPIEKKHTEGYLFHPTTLVADDEGYEWEEPLGYSNPALAPSLPHNLIFPALCQLNDEVLQSMARSIIEEDATAINKRNERSGVDNVKWDEYYTIDFSIPIECESSSIVFSECSRSNRPDTPTTNGDATTSPSIDSSNEIVHSSSSASASIPISSSFKPKRPQFARDEDNEWLRSLYQKNGLTHEIPQWMRVDLPKKIVPHMVSPMMGESKVDENKWRTSTPVLSGASPAFSSISTIANDANDSSRTINSPSCNDSISIGGKTYTLEVGVRCRAAFSRPMNEFLHIIPIIDDLE</sequence>
<gene>
    <name evidence="2" type="ORF">PENTCL1PPCAC_11387</name>
</gene>
<feature type="compositionally biased region" description="Basic and acidic residues" evidence="1">
    <location>
        <begin position="32"/>
        <end position="47"/>
    </location>
</feature>
<evidence type="ECO:0000313" key="2">
    <source>
        <dbReference type="EMBL" id="GMS89212.1"/>
    </source>
</evidence>
<feature type="compositionally biased region" description="Polar residues" evidence="1">
    <location>
        <begin position="295"/>
        <end position="314"/>
    </location>
</feature>
<dbReference type="Proteomes" id="UP001432027">
    <property type="component" value="Unassembled WGS sequence"/>
</dbReference>
<proteinExistence type="predicted"/>
<dbReference type="AlphaFoldDB" id="A0AAV5T2K3"/>
<evidence type="ECO:0000256" key="1">
    <source>
        <dbReference type="SAM" id="MobiDB-lite"/>
    </source>
</evidence>
<feature type="compositionally biased region" description="Low complexity" evidence="1">
    <location>
        <begin position="315"/>
        <end position="338"/>
    </location>
</feature>